<dbReference type="EMBL" id="CP098400">
    <property type="protein sequence ID" value="URW80929.1"/>
    <property type="molecule type" value="Genomic_DNA"/>
</dbReference>
<dbReference type="PROSITE" id="PS51257">
    <property type="entry name" value="PROKAR_LIPOPROTEIN"/>
    <property type="match status" value="1"/>
</dbReference>
<proteinExistence type="predicted"/>
<dbReference type="AlphaFoldDB" id="A0A9J6ZTI8"/>
<dbReference type="Proteomes" id="UP001056426">
    <property type="component" value="Chromosome"/>
</dbReference>
<protein>
    <recommendedName>
        <fullName evidence="3">Lipoprotein</fullName>
    </recommendedName>
</protein>
<dbReference type="RefSeq" id="WP_250725424.1">
    <property type="nucleotide sequence ID" value="NZ_CP098400.1"/>
</dbReference>
<accession>A0A9J6ZTI8</accession>
<organism evidence="1 2">
    <name type="scientific">Xiashengella succiniciproducens</name>
    <dbReference type="NCBI Taxonomy" id="2949635"/>
    <lineage>
        <taxon>Bacteria</taxon>
        <taxon>Pseudomonadati</taxon>
        <taxon>Bacteroidota</taxon>
        <taxon>Bacteroidia</taxon>
        <taxon>Marinilabiliales</taxon>
        <taxon>Marinilabiliaceae</taxon>
        <taxon>Xiashengella</taxon>
    </lineage>
</organism>
<reference evidence="1" key="1">
    <citation type="submission" date="2022-05" db="EMBL/GenBank/DDBJ databases">
        <authorList>
            <person name="Sun X."/>
        </authorList>
    </citation>
    <scope>NUCLEOTIDE SEQUENCE</scope>
    <source>
        <strain evidence="1">Ai-910</strain>
    </source>
</reference>
<evidence type="ECO:0000313" key="2">
    <source>
        <dbReference type="Proteomes" id="UP001056426"/>
    </source>
</evidence>
<gene>
    <name evidence="1" type="ORF">M9189_06135</name>
</gene>
<evidence type="ECO:0000313" key="1">
    <source>
        <dbReference type="EMBL" id="URW80929.1"/>
    </source>
</evidence>
<keyword evidence="2" id="KW-1185">Reference proteome</keyword>
<evidence type="ECO:0008006" key="3">
    <source>
        <dbReference type="Google" id="ProtNLM"/>
    </source>
</evidence>
<reference evidence="1" key="2">
    <citation type="submission" date="2022-06" db="EMBL/GenBank/DDBJ databases">
        <title>Xiashengella guii gen. nov. sp. nov., a bacterium isolated form anaerobic digestion tank.</title>
        <authorList>
            <person name="Huang H."/>
        </authorList>
    </citation>
    <scope>NUCLEOTIDE SEQUENCE</scope>
    <source>
        <strain evidence="1">Ai-910</strain>
    </source>
</reference>
<name>A0A9J6ZTI8_9BACT</name>
<dbReference type="KEGG" id="alkq:M9189_06135"/>
<sequence length="306" mass="35908">MNKLTYIALILIAFTACNQTKTQKTETEYADTISVEIEREKDLVQVENLEPKVSEKITIDKYEQKSVMDISDSNAYLIVDKSYPDFNFQTDFVKRYFWQFSEYNDTTGSTKEICYGLIRRENEFFIDTLLTYKTLIEFEGCNESHQVNLYDSKDKVFLLIDKSAKLEIGKIEYLPLIDYDYHVTPSQRFIIQSDSNEITLDYNATLCEKTFEYNGLGTIMPTFFNITLKLTDSMTNDIQYLFISPHQHRALLHDIWIGDINGDKTYDYVLTYYANDVCEYRSLYLSNKADYKLVDYKGSYEMCDCP</sequence>